<feature type="compositionally biased region" description="Gly residues" evidence="1">
    <location>
        <begin position="546"/>
        <end position="569"/>
    </location>
</feature>
<dbReference type="InterPro" id="IPR040992">
    <property type="entry name" value="XRN1_D1"/>
</dbReference>
<organism evidence="5 6">
    <name type="scientific">Coniophora puteana (strain RWD-64-598)</name>
    <name type="common">Brown rot fungus</name>
    <dbReference type="NCBI Taxonomy" id="741705"/>
    <lineage>
        <taxon>Eukaryota</taxon>
        <taxon>Fungi</taxon>
        <taxon>Dikarya</taxon>
        <taxon>Basidiomycota</taxon>
        <taxon>Agaricomycotina</taxon>
        <taxon>Agaricomycetes</taxon>
        <taxon>Agaricomycetidae</taxon>
        <taxon>Boletales</taxon>
        <taxon>Coniophorineae</taxon>
        <taxon>Coniophoraceae</taxon>
        <taxon>Coniophora</taxon>
    </lineage>
</organism>
<dbReference type="GeneID" id="19207406"/>
<evidence type="ECO:0000313" key="5">
    <source>
        <dbReference type="EMBL" id="EIW84429.1"/>
    </source>
</evidence>
<dbReference type="Pfam" id="PF18332">
    <property type="entry name" value="XRN1_D1"/>
    <property type="match status" value="1"/>
</dbReference>
<dbReference type="Gene3D" id="2.30.30.750">
    <property type="match status" value="1"/>
</dbReference>
<dbReference type="OrthoDB" id="372487at2759"/>
<dbReference type="RefSeq" id="XP_007765311.1">
    <property type="nucleotide sequence ID" value="XM_007767121.1"/>
</dbReference>
<dbReference type="KEGG" id="cput:CONPUDRAFT_50671"/>
<feature type="domain" description="5'-3' exoribonuclease 1 D1" evidence="3">
    <location>
        <begin position="1"/>
        <end position="148"/>
    </location>
</feature>
<gene>
    <name evidence="5" type="ORF">CONPUDRAFT_50671</name>
</gene>
<keyword evidence="6" id="KW-1185">Reference proteome</keyword>
<sequence>MVVHVRNPHEGRKTEDVAREMVGRRTFVGWPFLQEGTVVAVSDSLFKYEVMRVAPGAPERVVSTPHAPQALSHWKGKAERIESFYSKKCGVITGDVDVLVHVRPLKGLKRLESGAFVKDYEGPEKEMEQAAQMVLSEVACEDPRFMEKEAPALADEFPEGSNIFFLGEHAYGTAARVSKTEETTLSIVLAFIPASKDESERFREVVRNRVSHEYFLAHKAASMLGMSGRALSRITSSFMVLEPGAGGGKANIGLSLKFEAKALKVINWSRKEGRQWEFSDRAVDLIREYKAKFPEVFRCLDQNGDAMTRVEDIWPENSHAQLKEVKVWLKEKGVKDFEPVSLFSDQLDKATVGQLEELANDVAKTAQSTAYKKAIVKGIPRHAVLKPQHAVYRLQNQRFVLGDRVTMVQDSGSVPMAVKGVVIGLNSKSMDVLWDVAFMAGTTLGDRCSSYRGSTVEFASCLNLTQPQFIASTAPGSKPPPRPTQAFQPRAGPYPAVRPPQGQQAVAGFRSAQPERGGRGRGGFPPRGGPPHQHPHAHVPHRGGYVPRGGHGPRGGRGGPRGGFRGRGGIVQTPAS</sequence>
<dbReference type="OMA" id="PRFMEKE"/>
<dbReference type="InterPro" id="IPR041106">
    <property type="entry name" value="XRN1_D2_D3"/>
</dbReference>
<dbReference type="InterPro" id="IPR041385">
    <property type="entry name" value="SH3_12"/>
</dbReference>
<evidence type="ECO:0000256" key="1">
    <source>
        <dbReference type="SAM" id="MobiDB-lite"/>
    </source>
</evidence>
<dbReference type="InterPro" id="IPR014722">
    <property type="entry name" value="Rib_uL2_dom2"/>
</dbReference>
<dbReference type="Pfam" id="PF18129">
    <property type="entry name" value="SH3_12"/>
    <property type="match status" value="1"/>
</dbReference>
<dbReference type="Gene3D" id="2.170.260.40">
    <property type="match status" value="1"/>
</dbReference>
<evidence type="ECO:0000259" key="2">
    <source>
        <dbReference type="Pfam" id="PF18129"/>
    </source>
</evidence>
<feature type="domain" description="5'-3' exoribonuclease 1 SH3-like" evidence="2">
    <location>
        <begin position="397"/>
        <end position="463"/>
    </location>
</feature>
<comment type="caution">
    <text evidence="5">The sequence shown here is derived from an EMBL/GenBank/DDBJ whole genome shotgun (WGS) entry which is preliminary data.</text>
</comment>
<dbReference type="Gene3D" id="2.30.30.30">
    <property type="match status" value="1"/>
</dbReference>
<dbReference type="Proteomes" id="UP000053558">
    <property type="component" value="Unassembled WGS sequence"/>
</dbReference>
<evidence type="ECO:0000259" key="4">
    <source>
        <dbReference type="Pfam" id="PF18334"/>
    </source>
</evidence>
<dbReference type="Pfam" id="PF18334">
    <property type="entry name" value="XRN1_D2_D3"/>
    <property type="match status" value="1"/>
</dbReference>
<dbReference type="EMBL" id="JH711575">
    <property type="protein sequence ID" value="EIW84429.1"/>
    <property type="molecule type" value="Genomic_DNA"/>
</dbReference>
<dbReference type="AlphaFoldDB" id="A0A5M3MZ73"/>
<name>A0A5M3MZ73_CONPW</name>
<protein>
    <submittedName>
        <fullName evidence="5">Uncharacterized protein</fullName>
    </submittedName>
</protein>
<accession>A0A5M3MZ73</accession>
<evidence type="ECO:0000313" key="6">
    <source>
        <dbReference type="Proteomes" id="UP000053558"/>
    </source>
</evidence>
<proteinExistence type="predicted"/>
<reference evidence="6" key="1">
    <citation type="journal article" date="2012" name="Science">
        <title>The Paleozoic origin of enzymatic lignin decomposition reconstructed from 31 fungal genomes.</title>
        <authorList>
            <person name="Floudas D."/>
            <person name="Binder M."/>
            <person name="Riley R."/>
            <person name="Barry K."/>
            <person name="Blanchette R.A."/>
            <person name="Henrissat B."/>
            <person name="Martinez A.T."/>
            <person name="Otillar R."/>
            <person name="Spatafora J.W."/>
            <person name="Yadav J.S."/>
            <person name="Aerts A."/>
            <person name="Benoit I."/>
            <person name="Boyd A."/>
            <person name="Carlson A."/>
            <person name="Copeland A."/>
            <person name="Coutinho P.M."/>
            <person name="de Vries R.P."/>
            <person name="Ferreira P."/>
            <person name="Findley K."/>
            <person name="Foster B."/>
            <person name="Gaskell J."/>
            <person name="Glotzer D."/>
            <person name="Gorecki P."/>
            <person name="Heitman J."/>
            <person name="Hesse C."/>
            <person name="Hori C."/>
            <person name="Igarashi K."/>
            <person name="Jurgens J.A."/>
            <person name="Kallen N."/>
            <person name="Kersten P."/>
            <person name="Kohler A."/>
            <person name="Kuees U."/>
            <person name="Kumar T.K.A."/>
            <person name="Kuo A."/>
            <person name="LaButti K."/>
            <person name="Larrondo L.F."/>
            <person name="Lindquist E."/>
            <person name="Ling A."/>
            <person name="Lombard V."/>
            <person name="Lucas S."/>
            <person name="Lundell T."/>
            <person name="Martin R."/>
            <person name="McLaughlin D.J."/>
            <person name="Morgenstern I."/>
            <person name="Morin E."/>
            <person name="Murat C."/>
            <person name="Nagy L.G."/>
            <person name="Nolan M."/>
            <person name="Ohm R.A."/>
            <person name="Patyshakuliyeva A."/>
            <person name="Rokas A."/>
            <person name="Ruiz-Duenas F.J."/>
            <person name="Sabat G."/>
            <person name="Salamov A."/>
            <person name="Samejima M."/>
            <person name="Schmutz J."/>
            <person name="Slot J.C."/>
            <person name="St John F."/>
            <person name="Stenlid J."/>
            <person name="Sun H."/>
            <person name="Sun S."/>
            <person name="Syed K."/>
            <person name="Tsang A."/>
            <person name="Wiebenga A."/>
            <person name="Young D."/>
            <person name="Pisabarro A."/>
            <person name="Eastwood D.C."/>
            <person name="Martin F."/>
            <person name="Cullen D."/>
            <person name="Grigoriev I.V."/>
            <person name="Hibbett D.S."/>
        </authorList>
    </citation>
    <scope>NUCLEOTIDE SEQUENCE [LARGE SCALE GENOMIC DNA]</scope>
    <source>
        <strain evidence="6">RWD-64-598 SS2</strain>
    </source>
</reference>
<dbReference type="InterPro" id="IPR047008">
    <property type="entry name" value="XRN1_SH3_sf"/>
</dbReference>
<feature type="region of interest" description="Disordered" evidence="1">
    <location>
        <begin position="471"/>
        <end position="576"/>
    </location>
</feature>
<feature type="domain" description="Exoribonuclease Xrn1 D2/D3" evidence="4">
    <location>
        <begin position="153"/>
        <end position="377"/>
    </location>
</feature>
<evidence type="ECO:0000259" key="3">
    <source>
        <dbReference type="Pfam" id="PF18332"/>
    </source>
</evidence>
<dbReference type="InterPro" id="IPR047007">
    <property type="entry name" value="XRN1_D1_sf"/>
</dbReference>